<accession>A0A2T2WI47</accession>
<dbReference type="PROSITE" id="PS51192">
    <property type="entry name" value="HELICASE_ATP_BIND_1"/>
    <property type="match status" value="1"/>
</dbReference>
<evidence type="ECO:0000256" key="13">
    <source>
        <dbReference type="ARBA" id="ARBA00044550"/>
    </source>
</evidence>
<dbReference type="PANTHER" id="PTHR13710">
    <property type="entry name" value="DNA HELICASE RECQ FAMILY MEMBER"/>
    <property type="match status" value="1"/>
</dbReference>
<evidence type="ECO:0000256" key="8">
    <source>
        <dbReference type="ARBA" id="ARBA00023125"/>
    </source>
</evidence>
<dbReference type="Pfam" id="PF16124">
    <property type="entry name" value="RecQ_Zn_bind"/>
    <property type="match status" value="1"/>
</dbReference>
<dbReference type="SUPFAM" id="SSF52540">
    <property type="entry name" value="P-loop containing nucleoside triphosphate hydrolases"/>
    <property type="match status" value="1"/>
</dbReference>
<evidence type="ECO:0000259" key="15">
    <source>
        <dbReference type="PROSITE" id="PS51192"/>
    </source>
</evidence>
<dbReference type="SUPFAM" id="SSF47819">
    <property type="entry name" value="HRDC-like"/>
    <property type="match status" value="1"/>
</dbReference>
<organism evidence="17 18">
    <name type="scientific">Sulfobacillus acidophilus</name>
    <dbReference type="NCBI Taxonomy" id="53633"/>
    <lineage>
        <taxon>Bacteria</taxon>
        <taxon>Bacillati</taxon>
        <taxon>Bacillota</taxon>
        <taxon>Clostridia</taxon>
        <taxon>Eubacteriales</taxon>
        <taxon>Clostridiales Family XVII. Incertae Sedis</taxon>
        <taxon>Sulfobacillus</taxon>
    </lineage>
</organism>
<dbReference type="GO" id="GO:0043590">
    <property type="term" value="C:bacterial nucleoid"/>
    <property type="evidence" value="ECO:0007669"/>
    <property type="project" value="TreeGrafter"/>
</dbReference>
<evidence type="ECO:0000259" key="16">
    <source>
        <dbReference type="PROSITE" id="PS51194"/>
    </source>
</evidence>
<dbReference type="PROSITE" id="PS50967">
    <property type="entry name" value="HRDC"/>
    <property type="match status" value="1"/>
</dbReference>
<sequence>MTGPLLTTDQHRRIHTILQDRFQLNQLRPFQAEVLSRLLNGQSVLAVVSTGAGKSLCYQLPALFWDKPVLIVSPLVALMHQQADTMMALGIAAQALTGQLSAAAQESILRKWRDGALRLLYVAPERLVDERLKQALRQLPPKLLVVDEAHCISEWGYDFRPEYRRIRAFREYVGRPLLLALTATATERVKADIRWHLTIGQEPLALISGPVDRPNLFLRVEMVSRPLSQRARVSALARDASGGVIVYAASRWESEKWAAHLSRTVDEPVWAYHAGLEPEQRRRIERGFSRGQIRMVAATTAFGMGIDRPDIRHIIHVTVPESLDAYYQEIGRGGRDGQAAEATMVVQLTDLHRREQWIRKDKPDPEWVDEVMGRVNAQTSARPVLWELQEGDARMPVILSVLEDMGAVSVTAGVGGLTVVRLCDVSVHGDAVLHRLNQFWERRRTQFEHMMRYVEADDCRRAVIVNYYGQSPAPVKPCCDLCLTPGKAKVFLRADPPLVERMRQWRSDQARQQGVAPYVVLSDQDLMGLVLKRPQTKEDLSQCRGMGSRRLERYGDEILQLLRQTDGDGIDTEPAYDLSSARDRAIWHFRAGTPFPQVANEVGRSESTVRSYLVDWIETAPVKEWRHYLRHWFTKADYRTMAKTMANMGSERLRPLYEALEGRYGFDQWDVARAVFRRLNRQSQG</sequence>
<dbReference type="PROSITE" id="PS51194">
    <property type="entry name" value="HELICASE_CTER"/>
    <property type="match status" value="1"/>
</dbReference>
<protein>
    <recommendedName>
        <fullName evidence="12">ATP-dependent DNA helicase RecQ</fullName>
        <ecNumber evidence="11">5.6.2.4</ecNumber>
    </recommendedName>
    <alternativeName>
        <fullName evidence="13">DNA 3'-5' helicase RecQ</fullName>
    </alternativeName>
</protein>
<dbReference type="SMART" id="SM00487">
    <property type="entry name" value="DEXDc"/>
    <property type="match status" value="1"/>
</dbReference>
<evidence type="ECO:0000256" key="12">
    <source>
        <dbReference type="ARBA" id="ARBA00044535"/>
    </source>
</evidence>
<keyword evidence="5" id="KW-0378">Hydrolase</keyword>
<dbReference type="Pfam" id="PF14493">
    <property type="entry name" value="HTH_40"/>
    <property type="match status" value="1"/>
</dbReference>
<feature type="domain" description="Helicase ATP-binding" evidence="15">
    <location>
        <begin position="35"/>
        <end position="203"/>
    </location>
</feature>
<dbReference type="EC" id="5.6.2.4" evidence="11"/>
<dbReference type="NCBIfam" id="TIGR00614">
    <property type="entry name" value="recQ_fam"/>
    <property type="match status" value="1"/>
</dbReference>
<evidence type="ECO:0000256" key="10">
    <source>
        <dbReference type="ARBA" id="ARBA00034617"/>
    </source>
</evidence>
<evidence type="ECO:0000256" key="2">
    <source>
        <dbReference type="ARBA" id="ARBA00005446"/>
    </source>
</evidence>
<keyword evidence="9" id="KW-0413">Isomerase</keyword>
<keyword evidence="7" id="KW-0067">ATP-binding</keyword>
<evidence type="ECO:0000256" key="9">
    <source>
        <dbReference type="ARBA" id="ARBA00023235"/>
    </source>
</evidence>
<keyword evidence="3" id="KW-0479">Metal-binding</keyword>
<evidence type="ECO:0000256" key="7">
    <source>
        <dbReference type="ARBA" id="ARBA00022840"/>
    </source>
</evidence>
<dbReference type="GO" id="GO:0016787">
    <property type="term" value="F:hydrolase activity"/>
    <property type="evidence" value="ECO:0007669"/>
    <property type="project" value="UniProtKB-KW"/>
</dbReference>
<dbReference type="InterPro" id="IPR004589">
    <property type="entry name" value="DNA_helicase_ATP-dep_RecQ"/>
</dbReference>
<dbReference type="InterPro" id="IPR010997">
    <property type="entry name" value="HRDC-like_sf"/>
</dbReference>
<dbReference type="SMART" id="SM00490">
    <property type="entry name" value="HELICc"/>
    <property type="match status" value="1"/>
</dbReference>
<comment type="catalytic activity">
    <reaction evidence="10">
        <text>Couples ATP hydrolysis with the unwinding of duplex DNA by translocating in the 3'-5' direction.</text>
        <dbReference type="EC" id="5.6.2.4"/>
    </reaction>
</comment>
<evidence type="ECO:0000256" key="4">
    <source>
        <dbReference type="ARBA" id="ARBA00022741"/>
    </source>
</evidence>
<dbReference type="InterPro" id="IPR027417">
    <property type="entry name" value="P-loop_NTPase"/>
</dbReference>
<comment type="cofactor">
    <cofactor evidence="1">
        <name>Mg(2+)</name>
        <dbReference type="ChEBI" id="CHEBI:18420"/>
    </cofactor>
</comment>
<evidence type="ECO:0000313" key="18">
    <source>
        <dbReference type="Proteomes" id="UP000241848"/>
    </source>
</evidence>
<dbReference type="AlphaFoldDB" id="A0A2T2WI47"/>
<keyword evidence="4" id="KW-0547">Nucleotide-binding</keyword>
<dbReference type="GO" id="GO:0006281">
    <property type="term" value="P:DNA repair"/>
    <property type="evidence" value="ECO:0007669"/>
    <property type="project" value="TreeGrafter"/>
</dbReference>
<dbReference type="EMBL" id="PXYV01000025">
    <property type="protein sequence ID" value="PSR21917.1"/>
    <property type="molecule type" value="Genomic_DNA"/>
</dbReference>
<evidence type="ECO:0000256" key="6">
    <source>
        <dbReference type="ARBA" id="ARBA00022806"/>
    </source>
</evidence>
<evidence type="ECO:0000256" key="3">
    <source>
        <dbReference type="ARBA" id="ARBA00022723"/>
    </source>
</evidence>
<evidence type="ECO:0000256" key="5">
    <source>
        <dbReference type="ARBA" id="ARBA00022801"/>
    </source>
</evidence>
<evidence type="ECO:0000256" key="1">
    <source>
        <dbReference type="ARBA" id="ARBA00001946"/>
    </source>
</evidence>
<proteinExistence type="inferred from homology"/>
<dbReference type="GO" id="GO:0006310">
    <property type="term" value="P:DNA recombination"/>
    <property type="evidence" value="ECO:0007669"/>
    <property type="project" value="InterPro"/>
</dbReference>
<feature type="domain" description="Helicase C-terminal" evidence="16">
    <location>
        <begin position="232"/>
        <end position="379"/>
    </location>
</feature>
<dbReference type="GO" id="GO:0003677">
    <property type="term" value="F:DNA binding"/>
    <property type="evidence" value="ECO:0007669"/>
    <property type="project" value="UniProtKB-KW"/>
</dbReference>
<dbReference type="PANTHER" id="PTHR13710:SF105">
    <property type="entry name" value="ATP-DEPENDENT DNA HELICASE Q1"/>
    <property type="match status" value="1"/>
</dbReference>
<dbReference type="GO" id="GO:0046872">
    <property type="term" value="F:metal ion binding"/>
    <property type="evidence" value="ECO:0007669"/>
    <property type="project" value="UniProtKB-KW"/>
</dbReference>
<keyword evidence="6 17" id="KW-0347">Helicase</keyword>
<dbReference type="Gene3D" id="3.40.50.300">
    <property type="entry name" value="P-loop containing nucleotide triphosphate hydrolases"/>
    <property type="match status" value="2"/>
</dbReference>
<dbReference type="InterPro" id="IPR032284">
    <property type="entry name" value="RecQ_Zn-bd"/>
</dbReference>
<dbReference type="GO" id="GO:0005524">
    <property type="term" value="F:ATP binding"/>
    <property type="evidence" value="ECO:0007669"/>
    <property type="project" value="UniProtKB-KW"/>
</dbReference>
<dbReference type="Proteomes" id="UP000241848">
    <property type="component" value="Unassembled WGS sequence"/>
</dbReference>
<dbReference type="Gene3D" id="1.10.150.80">
    <property type="entry name" value="HRDC domain"/>
    <property type="match status" value="1"/>
</dbReference>
<evidence type="ECO:0000313" key="17">
    <source>
        <dbReference type="EMBL" id="PSR21917.1"/>
    </source>
</evidence>
<dbReference type="GO" id="GO:0043138">
    <property type="term" value="F:3'-5' DNA helicase activity"/>
    <property type="evidence" value="ECO:0007669"/>
    <property type="project" value="UniProtKB-EC"/>
</dbReference>
<dbReference type="InterPro" id="IPR029491">
    <property type="entry name" value="Helicase_HTH"/>
</dbReference>
<evidence type="ECO:0000256" key="11">
    <source>
        <dbReference type="ARBA" id="ARBA00034808"/>
    </source>
</evidence>
<dbReference type="Pfam" id="PF00270">
    <property type="entry name" value="DEAD"/>
    <property type="match status" value="1"/>
</dbReference>
<reference evidence="17 18" key="1">
    <citation type="journal article" date="2014" name="BMC Genomics">
        <title>Comparison of environmental and isolate Sulfobacillus genomes reveals diverse carbon, sulfur, nitrogen, and hydrogen metabolisms.</title>
        <authorList>
            <person name="Justice N.B."/>
            <person name="Norman A."/>
            <person name="Brown C.T."/>
            <person name="Singh A."/>
            <person name="Thomas B.C."/>
            <person name="Banfield J.F."/>
        </authorList>
    </citation>
    <scope>NUCLEOTIDE SEQUENCE [LARGE SCALE GENOMIC DNA]</scope>
    <source>
        <strain evidence="17">AMDSBA3</strain>
    </source>
</reference>
<gene>
    <name evidence="17" type="ORF">C7B45_09045</name>
</gene>
<dbReference type="InterPro" id="IPR014001">
    <property type="entry name" value="Helicase_ATP-bd"/>
</dbReference>
<comment type="caution">
    <text evidence="17">The sequence shown here is derived from an EMBL/GenBank/DDBJ whole genome shotgun (WGS) entry which is preliminary data.</text>
</comment>
<dbReference type="InterPro" id="IPR002121">
    <property type="entry name" value="HRDC_dom"/>
</dbReference>
<dbReference type="InterPro" id="IPR001650">
    <property type="entry name" value="Helicase_C-like"/>
</dbReference>
<dbReference type="InterPro" id="IPR044876">
    <property type="entry name" value="HRDC_dom_sf"/>
</dbReference>
<keyword evidence="8" id="KW-0238">DNA-binding</keyword>
<dbReference type="GO" id="GO:0009378">
    <property type="term" value="F:four-way junction helicase activity"/>
    <property type="evidence" value="ECO:0007669"/>
    <property type="project" value="TreeGrafter"/>
</dbReference>
<dbReference type="SMART" id="SM00341">
    <property type="entry name" value="HRDC"/>
    <property type="match status" value="1"/>
</dbReference>
<dbReference type="Pfam" id="PF00271">
    <property type="entry name" value="Helicase_C"/>
    <property type="match status" value="1"/>
</dbReference>
<dbReference type="GO" id="GO:0005737">
    <property type="term" value="C:cytoplasm"/>
    <property type="evidence" value="ECO:0007669"/>
    <property type="project" value="TreeGrafter"/>
</dbReference>
<feature type="domain" description="HRDC" evidence="14">
    <location>
        <begin position="492"/>
        <end position="572"/>
    </location>
</feature>
<comment type="similarity">
    <text evidence="2">Belongs to the helicase family. RecQ subfamily.</text>
</comment>
<dbReference type="CDD" id="cd17920">
    <property type="entry name" value="DEXHc_RecQ"/>
    <property type="match status" value="1"/>
</dbReference>
<dbReference type="InterPro" id="IPR011545">
    <property type="entry name" value="DEAD/DEAH_box_helicase_dom"/>
</dbReference>
<evidence type="ECO:0000259" key="14">
    <source>
        <dbReference type="PROSITE" id="PS50967"/>
    </source>
</evidence>
<dbReference type="Pfam" id="PF00570">
    <property type="entry name" value="HRDC"/>
    <property type="match status" value="1"/>
</dbReference>
<dbReference type="GO" id="GO:0030894">
    <property type="term" value="C:replisome"/>
    <property type="evidence" value="ECO:0007669"/>
    <property type="project" value="TreeGrafter"/>
</dbReference>
<name>A0A2T2WI47_9FIRM</name>